<organism evidence="10 11">
    <name type="scientific">Electrophorus electricus</name>
    <name type="common">Electric eel</name>
    <name type="synonym">Gymnotus electricus</name>
    <dbReference type="NCBI Taxonomy" id="8005"/>
    <lineage>
        <taxon>Eukaryota</taxon>
        <taxon>Metazoa</taxon>
        <taxon>Chordata</taxon>
        <taxon>Craniata</taxon>
        <taxon>Vertebrata</taxon>
        <taxon>Euteleostomi</taxon>
        <taxon>Actinopterygii</taxon>
        <taxon>Neopterygii</taxon>
        <taxon>Teleostei</taxon>
        <taxon>Ostariophysi</taxon>
        <taxon>Gymnotiformes</taxon>
        <taxon>Gymnotoidei</taxon>
        <taxon>Gymnotidae</taxon>
        <taxon>Electrophorus</taxon>
    </lineage>
</organism>
<name>A0A4W4FHG5_ELEEL</name>
<dbReference type="InterPro" id="IPR036116">
    <property type="entry name" value="FN3_sf"/>
</dbReference>
<dbReference type="InterPro" id="IPR013783">
    <property type="entry name" value="Ig-like_fold"/>
</dbReference>
<gene>
    <name evidence="10" type="primary">LOC113577390</name>
</gene>
<keyword evidence="4 8" id="KW-1133">Transmembrane helix</keyword>
<keyword evidence="2 8" id="KW-0812">Transmembrane</keyword>
<evidence type="ECO:0000256" key="1">
    <source>
        <dbReference type="ARBA" id="ARBA00004479"/>
    </source>
</evidence>
<keyword evidence="6" id="KW-0675">Receptor</keyword>
<evidence type="ECO:0000256" key="8">
    <source>
        <dbReference type="SAM" id="Phobius"/>
    </source>
</evidence>
<keyword evidence="7" id="KW-0325">Glycoprotein</keyword>
<feature type="transmembrane region" description="Helical" evidence="8">
    <location>
        <begin position="258"/>
        <end position="279"/>
    </location>
</feature>
<dbReference type="KEGG" id="eee:113577390"/>
<proteinExistence type="predicted"/>
<accession>A0A4W4FHG5</accession>
<evidence type="ECO:0000256" key="7">
    <source>
        <dbReference type="ARBA" id="ARBA00023180"/>
    </source>
</evidence>
<evidence type="ECO:0000256" key="5">
    <source>
        <dbReference type="ARBA" id="ARBA00023136"/>
    </source>
</evidence>
<sequence length="330" mass="37986">MKLFRVLLSLFLVLADYTDNVSADKDCYFDHSNYEGNLICDDQEINFNSEDQACGYLGLQNFSVDDISCMIYKSEHINCSWSTQTLPKTAQYSASFRFECKDVDHPLHCLQDTAKESIECQSNFSIHSDMLVLVNISMPGHWFALEKAFYIEYIEKLDPPEITTALNQPGYLEINWSMPKNIKNLNDWCFTYEIKINNETVQLTHRLAYNKTKIDPTKCYRIQMRTKVGDDCAEAKYWSEWSAVVEVGPSENPHQLNIVMIASIVFVLPMVLLALLLVCKFQRLSEKLFPSVPTPSGNVKMLLERDDFSHVMPPKHVEWMSEGEIIQVTS</sequence>
<evidence type="ECO:0000256" key="2">
    <source>
        <dbReference type="ARBA" id="ARBA00022692"/>
    </source>
</evidence>
<dbReference type="PANTHER" id="PTHR23037:SF46">
    <property type="entry name" value="INTERLEUKIN 5 RECEPTOR SUBUNIT ALPHA"/>
    <property type="match status" value="1"/>
</dbReference>
<keyword evidence="3 9" id="KW-0732">Signal</keyword>
<dbReference type="OMA" id="PGYLEIN"/>
<dbReference type="GeneTree" id="ENSGT00740000116835"/>
<dbReference type="RefSeq" id="XP_026865814.2">
    <property type="nucleotide sequence ID" value="XM_027010013.2"/>
</dbReference>
<dbReference type="PANTHER" id="PTHR23037">
    <property type="entry name" value="CYTOKINE RECEPTOR"/>
    <property type="match status" value="1"/>
</dbReference>
<evidence type="ECO:0000256" key="9">
    <source>
        <dbReference type="SAM" id="SignalP"/>
    </source>
</evidence>
<dbReference type="STRING" id="8005.ENSEEEP00000024354"/>
<reference evidence="10" key="4">
    <citation type="submission" date="2025-08" db="UniProtKB">
        <authorList>
            <consortium name="Ensembl"/>
        </authorList>
    </citation>
    <scope>IDENTIFICATION</scope>
</reference>
<keyword evidence="11" id="KW-1185">Reference proteome</keyword>
<dbReference type="GO" id="GO:0004896">
    <property type="term" value="F:cytokine receptor activity"/>
    <property type="evidence" value="ECO:0007669"/>
    <property type="project" value="TreeGrafter"/>
</dbReference>
<evidence type="ECO:0000313" key="10">
    <source>
        <dbReference type="Ensembl" id="ENSEEEP00000024354.2"/>
    </source>
</evidence>
<reference evidence="10" key="3">
    <citation type="submission" date="2020-05" db="EMBL/GenBank/DDBJ databases">
        <title>Electrophorus electricus (electric eel) genome, fEleEle1, primary haplotype.</title>
        <authorList>
            <person name="Myers G."/>
            <person name="Meyer A."/>
            <person name="Fedrigo O."/>
            <person name="Formenti G."/>
            <person name="Rhie A."/>
            <person name="Tracey A."/>
            <person name="Sims Y."/>
            <person name="Jarvis E.D."/>
        </authorList>
    </citation>
    <scope>NUCLEOTIDE SEQUENCE [LARGE SCALE GENOMIC DNA]</scope>
</reference>
<comment type="subcellular location">
    <subcellularLocation>
        <location evidence="1">Membrane</location>
        <topology evidence="1">Single-pass type I membrane protein</topology>
    </subcellularLocation>
</comment>
<keyword evidence="5 8" id="KW-0472">Membrane</keyword>
<dbReference type="Proteomes" id="UP000314983">
    <property type="component" value="Chromosome 16"/>
</dbReference>
<dbReference type="GO" id="GO:0009897">
    <property type="term" value="C:external side of plasma membrane"/>
    <property type="evidence" value="ECO:0007669"/>
    <property type="project" value="TreeGrafter"/>
</dbReference>
<reference evidence="10" key="5">
    <citation type="submission" date="2025-09" db="UniProtKB">
        <authorList>
            <consortium name="Ensembl"/>
        </authorList>
    </citation>
    <scope>IDENTIFICATION</scope>
</reference>
<reference evidence="11" key="2">
    <citation type="journal article" date="2017" name="Sci. Adv.">
        <title>A tail of two voltages: Proteomic comparison of the three electric organs of the electric eel.</title>
        <authorList>
            <person name="Traeger L.L."/>
            <person name="Sabat G."/>
            <person name="Barrett-Wilt G.A."/>
            <person name="Wells G.B."/>
            <person name="Sussman M.R."/>
        </authorList>
    </citation>
    <scope>NUCLEOTIDE SEQUENCE [LARGE SCALE GENOMIC DNA]</scope>
</reference>
<evidence type="ECO:0008006" key="12">
    <source>
        <dbReference type="Google" id="ProtNLM"/>
    </source>
</evidence>
<dbReference type="GeneID" id="113577390"/>
<feature type="signal peptide" evidence="9">
    <location>
        <begin position="1"/>
        <end position="23"/>
    </location>
</feature>
<evidence type="ECO:0000256" key="4">
    <source>
        <dbReference type="ARBA" id="ARBA00022989"/>
    </source>
</evidence>
<reference evidence="11" key="1">
    <citation type="journal article" date="2014" name="Science">
        <title>Nonhuman genetics. Genomic basis for the convergent evolution of electric organs.</title>
        <authorList>
            <person name="Gallant J.R."/>
            <person name="Traeger L.L."/>
            <person name="Volkening J.D."/>
            <person name="Moffett H."/>
            <person name="Chen P.H."/>
            <person name="Novina C.D."/>
            <person name="Phillips G.N.Jr."/>
            <person name="Anand R."/>
            <person name="Wells G.B."/>
            <person name="Pinch M."/>
            <person name="Guth R."/>
            <person name="Unguez G.A."/>
            <person name="Albert J.S."/>
            <person name="Zakon H.H."/>
            <person name="Samanta M.P."/>
            <person name="Sussman M.R."/>
        </authorList>
    </citation>
    <scope>NUCLEOTIDE SEQUENCE [LARGE SCALE GENOMIC DNA]</scope>
</reference>
<dbReference type="SUPFAM" id="SSF49265">
    <property type="entry name" value="Fibronectin type III"/>
    <property type="match status" value="2"/>
</dbReference>
<protein>
    <recommendedName>
        <fullName evidence="12">Fibronectin type-III domain-containing protein</fullName>
    </recommendedName>
</protein>
<feature type="chain" id="PRO_5044333034" description="Fibronectin type-III domain-containing protein" evidence="9">
    <location>
        <begin position="24"/>
        <end position="330"/>
    </location>
</feature>
<evidence type="ECO:0000313" key="11">
    <source>
        <dbReference type="Proteomes" id="UP000314983"/>
    </source>
</evidence>
<evidence type="ECO:0000256" key="3">
    <source>
        <dbReference type="ARBA" id="ARBA00022729"/>
    </source>
</evidence>
<dbReference type="AlphaFoldDB" id="A0A4W4FHG5"/>
<dbReference type="Gene3D" id="2.60.40.10">
    <property type="entry name" value="Immunoglobulins"/>
    <property type="match status" value="2"/>
</dbReference>
<dbReference type="Ensembl" id="ENSEEET00000024631.2">
    <property type="protein sequence ID" value="ENSEEEP00000024354.2"/>
    <property type="gene ID" value="ENSEEEG00000011808.2"/>
</dbReference>
<evidence type="ECO:0000256" key="6">
    <source>
        <dbReference type="ARBA" id="ARBA00023170"/>
    </source>
</evidence>